<reference evidence="2" key="1">
    <citation type="journal article" date="2019" name="Int. J. Syst. Evol. Microbiol.">
        <title>The Global Catalogue of Microorganisms (GCM) 10K type strain sequencing project: providing services to taxonomists for standard genome sequencing and annotation.</title>
        <authorList>
            <consortium name="The Broad Institute Genomics Platform"/>
            <consortium name="The Broad Institute Genome Sequencing Center for Infectious Disease"/>
            <person name="Wu L."/>
            <person name="Ma J."/>
        </authorList>
    </citation>
    <scope>NUCLEOTIDE SEQUENCE [LARGE SCALE GENOMIC DNA]</scope>
    <source>
        <strain evidence="2">JCM 17927</strain>
    </source>
</reference>
<keyword evidence="2" id="KW-1185">Reference proteome</keyword>
<dbReference type="EMBL" id="BAABHD010000072">
    <property type="protein sequence ID" value="GAA4462912.1"/>
    <property type="molecule type" value="Genomic_DNA"/>
</dbReference>
<dbReference type="PANTHER" id="PTHR47515">
    <property type="entry name" value="LOW CALCIUM RESPONSE LOCUS PROTEIN T"/>
    <property type="match status" value="1"/>
</dbReference>
<dbReference type="PANTHER" id="PTHR47515:SF1">
    <property type="entry name" value="BLR2054 PROTEIN"/>
    <property type="match status" value="1"/>
</dbReference>
<dbReference type="Proteomes" id="UP001501175">
    <property type="component" value="Unassembled WGS sequence"/>
</dbReference>
<evidence type="ECO:0000313" key="2">
    <source>
        <dbReference type="Proteomes" id="UP001501175"/>
    </source>
</evidence>
<accession>A0ABP8NBZ5</accession>
<gene>
    <name evidence="1" type="ORF">GCM10023189_40200</name>
</gene>
<name>A0ABP8NBZ5_9BACT</name>
<organism evidence="1 2">
    <name type="scientific">Nibrella saemangeumensis</name>
    <dbReference type="NCBI Taxonomy" id="1084526"/>
    <lineage>
        <taxon>Bacteria</taxon>
        <taxon>Pseudomonadati</taxon>
        <taxon>Bacteroidota</taxon>
        <taxon>Cytophagia</taxon>
        <taxon>Cytophagales</taxon>
        <taxon>Spirosomataceae</taxon>
        <taxon>Nibrella</taxon>
    </lineage>
</organism>
<proteinExistence type="predicted"/>
<comment type="caution">
    <text evidence="1">The sequence shown here is derived from an EMBL/GenBank/DDBJ whole genome shotgun (WGS) entry which is preliminary data.</text>
</comment>
<sequence>MDFVVDQHFISRKIRALTLVYNISLRCLAIYMDQAQKGVDEVAVLEDLQENQSIIPKQIQTDDGSEFISKDVDVER</sequence>
<evidence type="ECO:0008006" key="3">
    <source>
        <dbReference type="Google" id="ProtNLM"/>
    </source>
</evidence>
<protein>
    <recommendedName>
        <fullName evidence="3">Integrase catalytic domain-containing protein</fullName>
    </recommendedName>
</protein>
<evidence type="ECO:0000313" key="1">
    <source>
        <dbReference type="EMBL" id="GAA4462912.1"/>
    </source>
</evidence>